<accession>A0A232EWJ9</accession>
<evidence type="ECO:0000259" key="2">
    <source>
        <dbReference type="PROSITE" id="PS51144"/>
    </source>
</evidence>
<comment type="caution">
    <text evidence="3">The sequence shown here is derived from an EMBL/GenBank/DDBJ whole genome shotgun (WGS) entry which is preliminary data.</text>
</comment>
<dbReference type="OrthoDB" id="429145at2759"/>
<dbReference type="Gene3D" id="3.10.200.10">
    <property type="entry name" value="Alpha carbonic anhydrase"/>
    <property type="match status" value="1"/>
</dbReference>
<evidence type="ECO:0000256" key="1">
    <source>
        <dbReference type="ARBA" id="ARBA00010718"/>
    </source>
</evidence>
<evidence type="ECO:0000313" key="4">
    <source>
        <dbReference type="Proteomes" id="UP000215335"/>
    </source>
</evidence>
<keyword evidence="4" id="KW-1185">Reference proteome</keyword>
<dbReference type="InterPro" id="IPR036398">
    <property type="entry name" value="CA_dom_sf"/>
</dbReference>
<feature type="domain" description="Alpha-carbonic anhydrase" evidence="2">
    <location>
        <begin position="45"/>
        <end position="296"/>
    </location>
</feature>
<dbReference type="AlphaFoldDB" id="A0A232EWJ9"/>
<gene>
    <name evidence="3" type="ORF">TSAR_009059</name>
</gene>
<protein>
    <recommendedName>
        <fullName evidence="2">Alpha-carbonic anhydrase domain-containing protein</fullName>
    </recommendedName>
</protein>
<dbReference type="Pfam" id="PF00194">
    <property type="entry name" value="Carb_anhydrase"/>
    <property type="match status" value="1"/>
</dbReference>
<dbReference type="STRING" id="543379.A0A232EWJ9"/>
<dbReference type="InterPro" id="IPR001148">
    <property type="entry name" value="CA_dom"/>
</dbReference>
<proteinExistence type="inferred from homology"/>
<sequence>MEFSLPEFFIFCGSTILIAMLLMEVLDWSCLMASLDCPEAKAVARPFLYGDASGVESWSCAYPEARGREQSPINIVTREATVLAPAEPLKWQGYRDEPLGASLLNDGNTVVLFGFWSCGTRPQLSGGPLSCAYEFRSAAFRWGPSDDEGSEHSLDYVRYPMELQVLHAKPGLECKARDSLAIVSYFFQITNVDNPYLDHVVQNLWRITSPGANYHVPAFPLEWLFPSFERRYYSYSGSLTQPPCSQVATWIIQPEPLAISTAQMAKFRQICSVEGPILSNSRPVQKLNDREVFYYA</sequence>
<dbReference type="InterPro" id="IPR023561">
    <property type="entry name" value="Carbonic_anhydrase_a-class"/>
</dbReference>
<dbReference type="Proteomes" id="UP000215335">
    <property type="component" value="Unassembled WGS sequence"/>
</dbReference>
<dbReference type="SMART" id="SM01057">
    <property type="entry name" value="Carb_anhydrase"/>
    <property type="match status" value="1"/>
</dbReference>
<dbReference type="GO" id="GO:0005737">
    <property type="term" value="C:cytoplasm"/>
    <property type="evidence" value="ECO:0007669"/>
    <property type="project" value="TreeGrafter"/>
</dbReference>
<dbReference type="PANTHER" id="PTHR18952:SF227">
    <property type="entry name" value="CARBONIC ANHYDRASE 13-RELATED"/>
    <property type="match status" value="1"/>
</dbReference>
<dbReference type="GO" id="GO:0004089">
    <property type="term" value="F:carbonate dehydratase activity"/>
    <property type="evidence" value="ECO:0007669"/>
    <property type="project" value="InterPro"/>
</dbReference>
<evidence type="ECO:0000313" key="3">
    <source>
        <dbReference type="EMBL" id="OXU22711.1"/>
    </source>
</evidence>
<dbReference type="PANTHER" id="PTHR18952">
    <property type="entry name" value="CARBONIC ANHYDRASE"/>
    <property type="match status" value="1"/>
</dbReference>
<dbReference type="EMBL" id="NNAY01001855">
    <property type="protein sequence ID" value="OXU22711.1"/>
    <property type="molecule type" value="Genomic_DNA"/>
</dbReference>
<comment type="similarity">
    <text evidence="1">Belongs to the alpha-carbonic anhydrase family.</text>
</comment>
<dbReference type="PROSITE" id="PS51144">
    <property type="entry name" value="ALPHA_CA_2"/>
    <property type="match status" value="1"/>
</dbReference>
<dbReference type="SUPFAM" id="SSF51069">
    <property type="entry name" value="Carbonic anhydrase"/>
    <property type="match status" value="1"/>
</dbReference>
<reference evidence="3 4" key="1">
    <citation type="journal article" date="2017" name="Curr. Biol.">
        <title>The Evolution of Venom by Co-option of Single-Copy Genes.</title>
        <authorList>
            <person name="Martinson E.O."/>
            <person name="Mrinalini"/>
            <person name="Kelkar Y.D."/>
            <person name="Chang C.H."/>
            <person name="Werren J.H."/>
        </authorList>
    </citation>
    <scope>NUCLEOTIDE SEQUENCE [LARGE SCALE GENOMIC DNA]</scope>
    <source>
        <strain evidence="3 4">Alberta</strain>
        <tissue evidence="3">Whole body</tissue>
    </source>
</reference>
<organism evidence="3 4">
    <name type="scientific">Trichomalopsis sarcophagae</name>
    <dbReference type="NCBI Taxonomy" id="543379"/>
    <lineage>
        <taxon>Eukaryota</taxon>
        <taxon>Metazoa</taxon>
        <taxon>Ecdysozoa</taxon>
        <taxon>Arthropoda</taxon>
        <taxon>Hexapoda</taxon>
        <taxon>Insecta</taxon>
        <taxon>Pterygota</taxon>
        <taxon>Neoptera</taxon>
        <taxon>Endopterygota</taxon>
        <taxon>Hymenoptera</taxon>
        <taxon>Apocrita</taxon>
        <taxon>Proctotrupomorpha</taxon>
        <taxon>Chalcidoidea</taxon>
        <taxon>Pteromalidae</taxon>
        <taxon>Pteromalinae</taxon>
        <taxon>Trichomalopsis</taxon>
    </lineage>
</organism>
<dbReference type="CDD" id="cd00326">
    <property type="entry name" value="alpha_CA"/>
    <property type="match status" value="1"/>
</dbReference>
<name>A0A232EWJ9_9HYME</name>
<dbReference type="GO" id="GO:0008270">
    <property type="term" value="F:zinc ion binding"/>
    <property type="evidence" value="ECO:0007669"/>
    <property type="project" value="InterPro"/>
</dbReference>